<dbReference type="Proteomes" id="UP000595448">
    <property type="component" value="Chromosome"/>
</dbReference>
<feature type="region of interest" description="Disordered" evidence="1">
    <location>
        <begin position="28"/>
        <end position="61"/>
    </location>
</feature>
<keyword evidence="4" id="KW-1185">Reference proteome</keyword>
<evidence type="ECO:0000256" key="1">
    <source>
        <dbReference type="SAM" id="MobiDB-lite"/>
    </source>
</evidence>
<proteinExistence type="predicted"/>
<name>A0ABX7BPD5_9CAUL</name>
<dbReference type="EMBL" id="CP067977">
    <property type="protein sequence ID" value="QQQ19447.1"/>
    <property type="molecule type" value="Genomic_DNA"/>
</dbReference>
<evidence type="ECO:0000313" key="4">
    <source>
        <dbReference type="Proteomes" id="UP000595448"/>
    </source>
</evidence>
<evidence type="ECO:0000256" key="2">
    <source>
        <dbReference type="SAM" id="SignalP"/>
    </source>
</evidence>
<sequence>MLNRVKIGIVAAALFACTFAVPAVAQTTRNDGDTTQPTVSDGRSRDRNRRRPAPAMTPEEMKATAQTQATNAGLSCQVMQAQLLGRDAAGKALFEAVCESGPGYLILEGTPPIAQSCLELSAAQEAALRANPEAPASQQCVQPLNLDAVRAVTPLAREAGVPCTIDAGRVVGAGAQGLVYEAGCANQDGYTFEKTATGWETRACLTYANPEACRFTTPQEQAAGFATKLAGTAAASCDVQQVRFMGQNSNGQFYEAKCGAGDGYVARIDAQGVTAQIYPCAEATQIGGGCTLTPVTAPAAAAAPAE</sequence>
<reference evidence="3 4" key="1">
    <citation type="submission" date="2021-01" db="EMBL/GenBank/DDBJ databases">
        <title>Brevundimonas vitis sp. nov., an bacterium isolated from grape (Vitis vinifera).</title>
        <authorList>
            <person name="Jiang L."/>
            <person name="Lee J."/>
        </authorList>
    </citation>
    <scope>NUCLEOTIDE SEQUENCE [LARGE SCALE GENOMIC DNA]</scope>
    <source>
        <strain evidence="3 4">GRTSA-9</strain>
    </source>
</reference>
<feature type="signal peptide" evidence="2">
    <location>
        <begin position="1"/>
        <end position="25"/>
    </location>
</feature>
<evidence type="ECO:0008006" key="5">
    <source>
        <dbReference type="Google" id="ProtNLM"/>
    </source>
</evidence>
<evidence type="ECO:0000313" key="3">
    <source>
        <dbReference type="EMBL" id="QQQ19447.1"/>
    </source>
</evidence>
<keyword evidence="2" id="KW-0732">Signal</keyword>
<dbReference type="PROSITE" id="PS51257">
    <property type="entry name" value="PROKAR_LIPOPROTEIN"/>
    <property type="match status" value="1"/>
</dbReference>
<feature type="chain" id="PRO_5045619513" description="DUF3617 family protein" evidence="2">
    <location>
        <begin position="26"/>
        <end position="306"/>
    </location>
</feature>
<accession>A0ABX7BPD5</accession>
<organism evidence="3 4">
    <name type="scientific">Brevundimonas vitisensis</name>
    <dbReference type="NCBI Taxonomy" id="2800818"/>
    <lineage>
        <taxon>Bacteria</taxon>
        <taxon>Pseudomonadati</taxon>
        <taxon>Pseudomonadota</taxon>
        <taxon>Alphaproteobacteria</taxon>
        <taxon>Caulobacterales</taxon>
        <taxon>Caulobacteraceae</taxon>
        <taxon>Brevundimonas</taxon>
    </lineage>
</organism>
<protein>
    <recommendedName>
        <fullName evidence="5">DUF3617 family protein</fullName>
    </recommendedName>
</protein>
<gene>
    <name evidence="3" type="ORF">JIP62_04950</name>
</gene>
<feature type="compositionally biased region" description="Polar residues" evidence="1">
    <location>
        <begin position="28"/>
        <end position="39"/>
    </location>
</feature>
<dbReference type="RefSeq" id="WP_201103798.1">
    <property type="nucleotide sequence ID" value="NZ_CP067977.1"/>
</dbReference>